<comment type="caution">
    <text evidence="19">The sequence shown here is derived from an EMBL/GenBank/DDBJ whole genome shotgun (WGS) entry which is preliminary data.</text>
</comment>
<keyword evidence="6 14" id="KW-0479">Metal-binding</keyword>
<dbReference type="EMBL" id="JBDFQZ010000014">
    <property type="protein sequence ID" value="KAK9665896.1"/>
    <property type="molecule type" value="Genomic_DNA"/>
</dbReference>
<feature type="binding site" evidence="14">
    <location>
        <position position="72"/>
    </location>
    <ligand>
        <name>Ca(2+)</name>
        <dbReference type="ChEBI" id="CHEBI:29108"/>
        <label>1</label>
    </ligand>
</feature>
<keyword evidence="20" id="KW-1185">Reference proteome</keyword>
<feature type="active site" description="Proton acceptor" evidence="12">
    <location>
        <position position="68"/>
    </location>
</feature>
<dbReference type="EC" id="1.11.1.7" evidence="3"/>
<evidence type="ECO:0000256" key="7">
    <source>
        <dbReference type="ARBA" id="ARBA00022837"/>
    </source>
</evidence>
<evidence type="ECO:0000256" key="15">
    <source>
        <dbReference type="PIRSR" id="PIRSR600823-4"/>
    </source>
</evidence>
<dbReference type="InterPro" id="IPR002016">
    <property type="entry name" value="Haem_peroxidase"/>
</dbReference>
<evidence type="ECO:0000256" key="8">
    <source>
        <dbReference type="ARBA" id="ARBA00023002"/>
    </source>
</evidence>
<evidence type="ECO:0000313" key="20">
    <source>
        <dbReference type="Proteomes" id="UP001443914"/>
    </source>
</evidence>
<dbReference type="GO" id="GO:0140825">
    <property type="term" value="F:lactoperoxidase activity"/>
    <property type="evidence" value="ECO:0007669"/>
    <property type="project" value="UniProtKB-EC"/>
</dbReference>
<dbReference type="PRINTS" id="PR00458">
    <property type="entry name" value="PEROXIDASE"/>
</dbReference>
<evidence type="ECO:0000256" key="6">
    <source>
        <dbReference type="ARBA" id="ARBA00022723"/>
    </source>
</evidence>
<feature type="binding site" evidence="14">
    <location>
        <position position="243"/>
    </location>
    <ligand>
        <name>Ca(2+)</name>
        <dbReference type="ChEBI" id="CHEBI:29108"/>
        <label>2</label>
    </ligand>
</feature>
<evidence type="ECO:0000256" key="16">
    <source>
        <dbReference type="PIRSR" id="PIRSR600823-5"/>
    </source>
</evidence>
<feature type="signal peptide" evidence="17">
    <location>
        <begin position="1"/>
        <end position="26"/>
    </location>
</feature>
<evidence type="ECO:0000256" key="4">
    <source>
        <dbReference type="ARBA" id="ARBA00022559"/>
    </source>
</evidence>
<keyword evidence="11" id="KW-0325">Glycoprotein</keyword>
<feature type="binding site" evidence="14">
    <location>
        <position position="197"/>
    </location>
    <ligand>
        <name>Ca(2+)</name>
        <dbReference type="ChEBI" id="CHEBI:29108"/>
        <label>2</label>
    </ligand>
</feature>
<sequence length="254" mass="27383">MALKLVEYFCITLRFIMVYICVSSNAQLSTNFYASSCPKLQTIVLNTMKQAVNKEQRMGALILRLHFHDCFVNGCDGSILLEDTSSLTGEKTAFANRGGSARGFEVLDAIKTNVEASCNATVSCADIHALAARDGVVLLGGPTWNVPLGRRDSTTASLTTANANLPPPTSNLSNLNTLFGRHGLTIQEMTTLSGAHTIGQARCINFRAHVYNDTNIDPSFAALRRTNCLSSAGSGDNNTAPLDLKTPIKFDNNY</sequence>
<keyword evidence="5" id="KW-0349">Heme</keyword>
<comment type="similarity">
    <text evidence="2">Belongs to the peroxidase family. Ascorbate peroxidase subfamily.</text>
</comment>
<feature type="disulfide bond" evidence="16">
    <location>
        <begin position="203"/>
        <end position="228"/>
    </location>
</feature>
<dbReference type="PROSITE" id="PS50873">
    <property type="entry name" value="PEROXIDASE_4"/>
    <property type="match status" value="1"/>
</dbReference>
<feature type="binding site" evidence="14">
    <location>
        <position position="90"/>
    </location>
    <ligand>
        <name>Ca(2+)</name>
        <dbReference type="ChEBI" id="CHEBI:29108"/>
        <label>1</label>
    </ligand>
</feature>
<evidence type="ECO:0000256" key="3">
    <source>
        <dbReference type="ARBA" id="ARBA00012313"/>
    </source>
</evidence>
<dbReference type="InterPro" id="IPR033905">
    <property type="entry name" value="Secretory_peroxidase"/>
</dbReference>
<dbReference type="InterPro" id="IPR019793">
    <property type="entry name" value="Peroxidases_heam-ligand_BS"/>
</dbReference>
<evidence type="ECO:0000256" key="14">
    <source>
        <dbReference type="PIRSR" id="PIRSR600823-3"/>
    </source>
</evidence>
<dbReference type="PANTHER" id="PTHR31388">
    <property type="entry name" value="PEROXIDASE 72-RELATED"/>
    <property type="match status" value="1"/>
</dbReference>
<keyword evidence="10 16" id="KW-1015">Disulfide bond</keyword>
<dbReference type="GO" id="GO:0046872">
    <property type="term" value="F:metal ion binding"/>
    <property type="evidence" value="ECO:0007669"/>
    <property type="project" value="UniProtKB-KW"/>
</dbReference>
<feature type="binding site" evidence="13">
    <location>
        <position position="166"/>
    </location>
    <ligand>
        <name>substrate</name>
    </ligand>
</feature>
<feature type="disulfide bond" evidence="16">
    <location>
        <begin position="37"/>
        <end position="118"/>
    </location>
</feature>
<comment type="cofactor">
    <cofactor evidence="14">
        <name>Ca(2+)</name>
        <dbReference type="ChEBI" id="CHEBI:29108"/>
    </cofactor>
    <text evidence="14">Binds 2 calcium ions per subunit.</text>
</comment>
<protein>
    <recommendedName>
        <fullName evidence="3">peroxidase</fullName>
        <ecNumber evidence="3">1.11.1.7</ecNumber>
    </recommendedName>
</protein>
<feature type="binding site" evidence="14">
    <location>
        <position position="74"/>
    </location>
    <ligand>
        <name>Ca(2+)</name>
        <dbReference type="ChEBI" id="CHEBI:29108"/>
        <label>1</label>
    </ligand>
</feature>
<dbReference type="Proteomes" id="UP001443914">
    <property type="component" value="Unassembled WGS sequence"/>
</dbReference>
<evidence type="ECO:0000256" key="9">
    <source>
        <dbReference type="ARBA" id="ARBA00023004"/>
    </source>
</evidence>
<reference evidence="19" key="1">
    <citation type="submission" date="2024-03" db="EMBL/GenBank/DDBJ databases">
        <title>WGS assembly of Saponaria officinalis var. Norfolk2.</title>
        <authorList>
            <person name="Jenkins J."/>
            <person name="Shu S."/>
            <person name="Grimwood J."/>
            <person name="Barry K."/>
            <person name="Goodstein D."/>
            <person name="Schmutz J."/>
            <person name="Leebens-Mack J."/>
            <person name="Osbourn A."/>
        </authorList>
    </citation>
    <scope>NUCLEOTIDE SEQUENCE [LARGE SCALE GENOMIC DNA]</scope>
    <source>
        <strain evidence="19">JIC</strain>
    </source>
</reference>
<evidence type="ECO:0000256" key="12">
    <source>
        <dbReference type="PIRSR" id="PIRSR600823-1"/>
    </source>
</evidence>
<keyword evidence="8" id="KW-0560">Oxidoreductase</keyword>
<dbReference type="PROSITE" id="PS00435">
    <property type="entry name" value="PEROXIDASE_1"/>
    <property type="match status" value="1"/>
</dbReference>
<proteinExistence type="inferred from homology"/>
<gene>
    <name evidence="19" type="ORF">RND81_14G144100</name>
</gene>
<comment type="cofactor">
    <cofactor evidence="14">
        <name>heme b</name>
        <dbReference type="ChEBI" id="CHEBI:60344"/>
    </cofactor>
    <text evidence="14">Binds 1 heme b (iron(II)-protoporphyrin IX) group per subunit.</text>
</comment>
<evidence type="ECO:0000256" key="5">
    <source>
        <dbReference type="ARBA" id="ARBA00022617"/>
    </source>
</evidence>
<evidence type="ECO:0000256" key="2">
    <source>
        <dbReference type="ARBA" id="ARBA00006873"/>
    </source>
</evidence>
<dbReference type="Gene3D" id="1.10.520.10">
    <property type="match status" value="1"/>
</dbReference>
<evidence type="ECO:0000256" key="17">
    <source>
        <dbReference type="SAM" id="SignalP"/>
    </source>
</evidence>
<dbReference type="Gene3D" id="1.10.420.10">
    <property type="entry name" value="Peroxidase, domain 2"/>
    <property type="match status" value="1"/>
</dbReference>
<dbReference type="InterPro" id="IPR010255">
    <property type="entry name" value="Haem_peroxidase_sf"/>
</dbReference>
<evidence type="ECO:0000313" key="19">
    <source>
        <dbReference type="EMBL" id="KAK9665896.1"/>
    </source>
</evidence>
<dbReference type="PANTHER" id="PTHR31388:SF5">
    <property type="entry name" value="PEROXIDASE"/>
    <property type="match status" value="1"/>
</dbReference>
<dbReference type="GO" id="GO:0042744">
    <property type="term" value="P:hydrogen peroxide catabolic process"/>
    <property type="evidence" value="ECO:0007669"/>
    <property type="project" value="InterPro"/>
</dbReference>
<dbReference type="SUPFAM" id="SSF48113">
    <property type="entry name" value="Heme-dependent peroxidases"/>
    <property type="match status" value="1"/>
</dbReference>
<dbReference type="FunFam" id="1.10.520.10:FF:000009">
    <property type="entry name" value="Peroxidase"/>
    <property type="match status" value="1"/>
</dbReference>
<feature type="disulfide bond" evidence="16">
    <location>
        <begin position="70"/>
        <end position="75"/>
    </location>
</feature>
<keyword evidence="17" id="KW-0732">Signal</keyword>
<evidence type="ECO:0000256" key="10">
    <source>
        <dbReference type="ARBA" id="ARBA00023157"/>
    </source>
</evidence>
<feature type="chain" id="PRO_5043721507" description="peroxidase" evidence="17">
    <location>
        <begin position="27"/>
        <end position="254"/>
    </location>
</feature>
<dbReference type="GO" id="GO:0006979">
    <property type="term" value="P:response to oxidative stress"/>
    <property type="evidence" value="ECO:0007669"/>
    <property type="project" value="InterPro"/>
</dbReference>
<organism evidence="19 20">
    <name type="scientific">Saponaria officinalis</name>
    <name type="common">Common soapwort</name>
    <name type="synonym">Lychnis saponaria</name>
    <dbReference type="NCBI Taxonomy" id="3572"/>
    <lineage>
        <taxon>Eukaryota</taxon>
        <taxon>Viridiplantae</taxon>
        <taxon>Streptophyta</taxon>
        <taxon>Embryophyta</taxon>
        <taxon>Tracheophyta</taxon>
        <taxon>Spermatophyta</taxon>
        <taxon>Magnoliopsida</taxon>
        <taxon>eudicotyledons</taxon>
        <taxon>Gunneridae</taxon>
        <taxon>Pentapetalae</taxon>
        <taxon>Caryophyllales</taxon>
        <taxon>Caryophyllaceae</taxon>
        <taxon>Caryophylleae</taxon>
        <taxon>Saponaria</taxon>
    </lineage>
</organism>
<feature type="binding site" evidence="14">
    <location>
        <position position="78"/>
    </location>
    <ligand>
        <name>Ca(2+)</name>
        <dbReference type="ChEBI" id="CHEBI:29108"/>
        <label>1</label>
    </ligand>
</feature>
<feature type="site" description="Transition state stabilizer" evidence="15">
    <location>
        <position position="64"/>
    </location>
</feature>
<keyword evidence="7 14" id="KW-0106">Calcium</keyword>
<keyword evidence="4" id="KW-0575">Peroxidase</keyword>
<feature type="binding site" evidence="14">
    <location>
        <position position="251"/>
    </location>
    <ligand>
        <name>Ca(2+)</name>
        <dbReference type="ChEBI" id="CHEBI:29108"/>
        <label>2</label>
    </ligand>
</feature>
<accession>A0AAW1GTZ3</accession>
<feature type="binding site" description="axial binding residue" evidence="14">
    <location>
        <position position="196"/>
    </location>
    <ligand>
        <name>heme b</name>
        <dbReference type="ChEBI" id="CHEBI:60344"/>
    </ligand>
    <ligandPart>
        <name>Fe</name>
        <dbReference type="ChEBI" id="CHEBI:18248"/>
    </ligandPart>
</feature>
<feature type="binding site" evidence="14">
    <location>
        <position position="76"/>
    </location>
    <ligand>
        <name>Ca(2+)</name>
        <dbReference type="ChEBI" id="CHEBI:29108"/>
        <label>1</label>
    </ligand>
</feature>
<comment type="catalytic activity">
    <reaction evidence="1">
        <text>2 a phenolic donor + H2O2 = 2 a phenolic radical donor + 2 H2O</text>
        <dbReference type="Rhea" id="RHEA:56136"/>
        <dbReference type="ChEBI" id="CHEBI:15377"/>
        <dbReference type="ChEBI" id="CHEBI:16240"/>
        <dbReference type="ChEBI" id="CHEBI:139520"/>
        <dbReference type="ChEBI" id="CHEBI:139521"/>
        <dbReference type="EC" id="1.11.1.7"/>
    </reaction>
</comment>
<dbReference type="InterPro" id="IPR000823">
    <property type="entry name" value="Peroxidase_pln"/>
</dbReference>
<name>A0AAW1GTZ3_SAPOF</name>
<dbReference type="GO" id="GO:0020037">
    <property type="term" value="F:heme binding"/>
    <property type="evidence" value="ECO:0007669"/>
    <property type="project" value="InterPro"/>
</dbReference>
<dbReference type="PRINTS" id="PR00461">
    <property type="entry name" value="PLPEROXIDASE"/>
</dbReference>
<dbReference type="AlphaFoldDB" id="A0AAW1GTZ3"/>
<feature type="domain" description="Plant heme peroxidase family profile" evidence="18">
    <location>
        <begin position="27"/>
        <end position="254"/>
    </location>
</feature>
<dbReference type="Pfam" id="PF00141">
    <property type="entry name" value="peroxidase"/>
    <property type="match status" value="1"/>
</dbReference>
<keyword evidence="9 14" id="KW-0408">Iron</keyword>
<evidence type="ECO:0000256" key="13">
    <source>
        <dbReference type="PIRSR" id="PIRSR600823-2"/>
    </source>
</evidence>
<dbReference type="InterPro" id="IPR019794">
    <property type="entry name" value="Peroxidases_AS"/>
</dbReference>
<evidence type="ECO:0000256" key="11">
    <source>
        <dbReference type="ARBA" id="ARBA00023180"/>
    </source>
</evidence>
<dbReference type="CDD" id="cd00693">
    <property type="entry name" value="secretory_peroxidase"/>
    <property type="match status" value="1"/>
</dbReference>
<evidence type="ECO:0000259" key="18">
    <source>
        <dbReference type="PROSITE" id="PS50873"/>
    </source>
</evidence>
<feature type="binding site" evidence="14">
    <location>
        <position position="69"/>
    </location>
    <ligand>
        <name>Ca(2+)</name>
        <dbReference type="ChEBI" id="CHEBI:29108"/>
        <label>1</label>
    </ligand>
</feature>
<dbReference type="PROSITE" id="PS00436">
    <property type="entry name" value="PEROXIDASE_2"/>
    <property type="match status" value="1"/>
</dbReference>
<feature type="binding site" evidence="14">
    <location>
        <position position="246"/>
    </location>
    <ligand>
        <name>Ca(2+)</name>
        <dbReference type="ChEBI" id="CHEBI:29108"/>
        <label>2</label>
    </ligand>
</feature>
<evidence type="ECO:0000256" key="1">
    <source>
        <dbReference type="ARBA" id="ARBA00000189"/>
    </source>
</evidence>